<keyword evidence="3 11" id="KW-0548">Nucleotidyltransferase</keyword>
<dbReference type="Pfam" id="PF01966">
    <property type="entry name" value="HD"/>
    <property type="match status" value="1"/>
</dbReference>
<dbReference type="OrthoDB" id="9805698at2"/>
<dbReference type="InterPro" id="IPR006674">
    <property type="entry name" value="HD_domain"/>
</dbReference>
<evidence type="ECO:0000259" key="9">
    <source>
        <dbReference type="Pfam" id="PF01743"/>
    </source>
</evidence>
<keyword evidence="4" id="KW-0479">Metal-binding</keyword>
<accession>D9SNN2</accession>
<dbReference type="AlphaFoldDB" id="D9SNN2"/>
<evidence type="ECO:0000256" key="5">
    <source>
        <dbReference type="ARBA" id="ARBA00022741"/>
    </source>
</evidence>
<evidence type="ECO:0000313" key="12">
    <source>
        <dbReference type="Proteomes" id="UP000002730"/>
    </source>
</evidence>
<dbReference type="SUPFAM" id="SSF109604">
    <property type="entry name" value="HD-domain/PDEase-like"/>
    <property type="match status" value="1"/>
</dbReference>
<dbReference type="PANTHER" id="PTHR47545">
    <property type="entry name" value="MULTIFUNCTIONAL CCA PROTEIN"/>
    <property type="match status" value="1"/>
</dbReference>
<keyword evidence="12" id="KW-1185">Reference proteome</keyword>
<keyword evidence="6" id="KW-0460">Magnesium</keyword>
<protein>
    <submittedName>
        <fullName evidence="11">Polynucleotide adenylyltransferase/metal dependent phosphohydrolase</fullName>
    </submittedName>
</protein>
<dbReference type="eggNOG" id="COG0617">
    <property type="taxonomic scope" value="Bacteria"/>
</dbReference>
<evidence type="ECO:0000256" key="6">
    <source>
        <dbReference type="ARBA" id="ARBA00022842"/>
    </source>
</evidence>
<dbReference type="NCBIfam" id="TIGR00277">
    <property type="entry name" value="HDIG"/>
    <property type="match status" value="1"/>
</dbReference>
<dbReference type="GO" id="GO:0000166">
    <property type="term" value="F:nucleotide binding"/>
    <property type="evidence" value="ECO:0007669"/>
    <property type="project" value="UniProtKB-KW"/>
</dbReference>
<dbReference type="GO" id="GO:0003723">
    <property type="term" value="F:RNA binding"/>
    <property type="evidence" value="ECO:0007669"/>
    <property type="project" value="UniProtKB-KW"/>
</dbReference>
<evidence type="ECO:0000259" key="10">
    <source>
        <dbReference type="Pfam" id="PF01966"/>
    </source>
</evidence>
<dbReference type="KEGG" id="ccb:Clocel_0114"/>
<dbReference type="InterPro" id="IPR002646">
    <property type="entry name" value="PolA_pol_head_dom"/>
</dbReference>
<dbReference type="GO" id="GO:0016787">
    <property type="term" value="F:hydrolase activity"/>
    <property type="evidence" value="ECO:0007669"/>
    <property type="project" value="UniProtKB-KW"/>
</dbReference>
<dbReference type="InterPro" id="IPR006675">
    <property type="entry name" value="HDIG_dom"/>
</dbReference>
<evidence type="ECO:0000256" key="7">
    <source>
        <dbReference type="ARBA" id="ARBA00022884"/>
    </source>
</evidence>
<dbReference type="GO" id="GO:0016779">
    <property type="term" value="F:nucleotidyltransferase activity"/>
    <property type="evidence" value="ECO:0007669"/>
    <property type="project" value="UniProtKB-KW"/>
</dbReference>
<evidence type="ECO:0000256" key="8">
    <source>
        <dbReference type="RuleBase" id="RU003953"/>
    </source>
</evidence>
<dbReference type="HOGENOM" id="CLU_015961_6_2_9"/>
<keyword evidence="7 8" id="KW-0694">RNA-binding</keyword>
<dbReference type="Proteomes" id="UP000002730">
    <property type="component" value="Chromosome"/>
</dbReference>
<dbReference type="Gene3D" id="1.10.3090.10">
    <property type="entry name" value="cca-adding enzyme, domain 2"/>
    <property type="match status" value="1"/>
</dbReference>
<dbReference type="InterPro" id="IPR043519">
    <property type="entry name" value="NT_sf"/>
</dbReference>
<feature type="domain" description="Poly A polymerase head" evidence="9">
    <location>
        <begin position="55"/>
        <end position="129"/>
    </location>
</feature>
<keyword evidence="5" id="KW-0547">Nucleotide-binding</keyword>
<dbReference type="Gene3D" id="3.30.460.10">
    <property type="entry name" value="Beta Polymerase, domain 2"/>
    <property type="match status" value="1"/>
</dbReference>
<keyword evidence="1 8" id="KW-0808">Transferase</keyword>
<dbReference type="EMBL" id="CP002160">
    <property type="protein sequence ID" value="ADL49903.1"/>
    <property type="molecule type" value="Genomic_DNA"/>
</dbReference>
<keyword evidence="2" id="KW-0819">tRNA processing</keyword>
<name>D9SNN2_CLOC7</name>
<dbReference type="Pfam" id="PF01743">
    <property type="entry name" value="PolyA_pol"/>
    <property type="match status" value="1"/>
</dbReference>
<evidence type="ECO:0000256" key="3">
    <source>
        <dbReference type="ARBA" id="ARBA00022695"/>
    </source>
</evidence>
<dbReference type="RefSeq" id="WP_010075358.1">
    <property type="nucleotide sequence ID" value="NC_014393.1"/>
</dbReference>
<sequence length="402" mass="46672">MKETIQLLKSYMKNKEDKIYIVGEYVRDKLKDSSKEPKTLDIVVDGNEACLIKYLEAHEFKFDKLKDKQRGHKKTKESEELYIWTNKGQNIEEYLQGVDFTVNAIALDIKDNKMIDPYNGRRDIKSKLVNEVMQESISKAPIRIITAIKLSLENGMHLGGFTEEHIRLYKDKIDESDKDELYEALLSLFSKDLYGNAIEFLDRYEILENIFPYIKEAKTIGKCKYHVVNAYTHMEMTYRNFKDLISGRLSLNGIKDVLIDKLVQNFSLYDYIAISAFLHDIGKFAAYKKENGQVSFTNHNELGARITEEALKKLGFPKEAIEIITTIIEGHMHPLRIFKAGGMSQKKAIEDFFNKYKEIAPMIIAVSFCDVYATLSLKDDDNQEDAFKIFMENLIQEYRTFI</sequence>
<evidence type="ECO:0000256" key="1">
    <source>
        <dbReference type="ARBA" id="ARBA00022679"/>
    </source>
</evidence>
<dbReference type="SUPFAM" id="SSF81301">
    <property type="entry name" value="Nucleotidyltransferase"/>
    <property type="match status" value="1"/>
</dbReference>
<organism evidence="11 12">
    <name type="scientific">Clostridium cellulovorans (strain ATCC 35296 / DSM 3052 / OCM 3 / 743B)</name>
    <dbReference type="NCBI Taxonomy" id="573061"/>
    <lineage>
        <taxon>Bacteria</taxon>
        <taxon>Bacillati</taxon>
        <taxon>Bacillota</taxon>
        <taxon>Clostridia</taxon>
        <taxon>Eubacteriales</taxon>
        <taxon>Clostridiaceae</taxon>
        <taxon>Clostridium</taxon>
    </lineage>
</organism>
<dbReference type="InterPro" id="IPR050124">
    <property type="entry name" value="tRNA_CCA-adding_enzyme"/>
</dbReference>
<reference evidence="11 12" key="1">
    <citation type="submission" date="2010-08" db="EMBL/GenBank/DDBJ databases">
        <title>Complete sequence of Clostridium cellulovorans 743B.</title>
        <authorList>
            <consortium name="US DOE Joint Genome Institute"/>
            <person name="Lucas S."/>
            <person name="Copeland A."/>
            <person name="Lapidus A."/>
            <person name="Cheng J.-F."/>
            <person name="Bruce D."/>
            <person name="Goodwin L."/>
            <person name="Pitluck S."/>
            <person name="Chertkov O."/>
            <person name="Detter J.C."/>
            <person name="Han C."/>
            <person name="Tapia R."/>
            <person name="Land M."/>
            <person name="Hauser L."/>
            <person name="Chang Y.-J."/>
            <person name="Jeffries C."/>
            <person name="Kyrpides N."/>
            <person name="Ivanova N."/>
            <person name="Mikhailova N."/>
            <person name="Hemme C.L."/>
            <person name="Woyke T."/>
        </authorList>
    </citation>
    <scope>NUCLEOTIDE SEQUENCE [LARGE SCALE GENOMIC DNA]</scope>
    <source>
        <strain evidence="12">ATCC 35296 / DSM 3052 / OCM 3 / 743B</strain>
    </source>
</reference>
<keyword evidence="11" id="KW-0378">Hydrolase</keyword>
<evidence type="ECO:0000256" key="2">
    <source>
        <dbReference type="ARBA" id="ARBA00022694"/>
    </source>
</evidence>
<proteinExistence type="inferred from homology"/>
<gene>
    <name evidence="11" type="ordered locus">Clocel_0114</name>
</gene>
<dbReference type="STRING" id="573061.Clocel_0114"/>
<dbReference type="GO" id="GO:0046872">
    <property type="term" value="F:metal ion binding"/>
    <property type="evidence" value="ECO:0007669"/>
    <property type="project" value="UniProtKB-KW"/>
</dbReference>
<evidence type="ECO:0000256" key="4">
    <source>
        <dbReference type="ARBA" id="ARBA00022723"/>
    </source>
</evidence>
<dbReference type="GO" id="GO:0008033">
    <property type="term" value="P:tRNA processing"/>
    <property type="evidence" value="ECO:0007669"/>
    <property type="project" value="UniProtKB-KW"/>
</dbReference>
<comment type="similarity">
    <text evidence="8">Belongs to the tRNA nucleotidyltransferase/poly(A) polymerase family.</text>
</comment>
<evidence type="ECO:0000313" key="11">
    <source>
        <dbReference type="EMBL" id="ADL49903.1"/>
    </source>
</evidence>
<feature type="domain" description="HD" evidence="10">
    <location>
        <begin position="271"/>
        <end position="338"/>
    </location>
</feature>